<dbReference type="GO" id="GO:0030170">
    <property type="term" value="F:pyridoxal phosphate binding"/>
    <property type="evidence" value="ECO:0007669"/>
    <property type="project" value="InterPro"/>
</dbReference>
<keyword evidence="4" id="KW-0663">Pyridoxal phosphate</keyword>
<evidence type="ECO:0000259" key="5">
    <source>
        <dbReference type="Pfam" id="PF00155"/>
    </source>
</evidence>
<dbReference type="InterPro" id="IPR015421">
    <property type="entry name" value="PyrdxlP-dep_Trfase_major"/>
</dbReference>
<evidence type="ECO:0000256" key="3">
    <source>
        <dbReference type="ARBA" id="ARBA00022679"/>
    </source>
</evidence>
<dbReference type="PANTHER" id="PTHR42790:SF19">
    <property type="entry name" value="KYNURENINE_ALPHA-AMINOADIPATE AMINOTRANSFERASE, MITOCHONDRIAL"/>
    <property type="match status" value="1"/>
</dbReference>
<dbReference type="SUPFAM" id="SSF53383">
    <property type="entry name" value="PLP-dependent transferases"/>
    <property type="match status" value="1"/>
</dbReference>
<dbReference type="GO" id="GO:1901605">
    <property type="term" value="P:alpha-amino acid metabolic process"/>
    <property type="evidence" value="ECO:0007669"/>
    <property type="project" value="TreeGrafter"/>
</dbReference>
<evidence type="ECO:0000256" key="4">
    <source>
        <dbReference type="ARBA" id="ARBA00022898"/>
    </source>
</evidence>
<keyword evidence="3 6" id="KW-0808">Transferase</keyword>
<dbReference type="InterPro" id="IPR050859">
    <property type="entry name" value="Class-I_PLP-dep_aminotransf"/>
</dbReference>
<protein>
    <submittedName>
        <fullName evidence="6">Aminotransferase</fullName>
    </submittedName>
</protein>
<evidence type="ECO:0000313" key="7">
    <source>
        <dbReference type="Proteomes" id="UP000029628"/>
    </source>
</evidence>
<evidence type="ECO:0000313" key="6">
    <source>
        <dbReference type="EMBL" id="KGF48328.1"/>
    </source>
</evidence>
<dbReference type="InterPro" id="IPR015422">
    <property type="entry name" value="PyrdxlP-dep_Trfase_small"/>
</dbReference>
<accession>A0A096AMP6</accession>
<evidence type="ECO:0000256" key="1">
    <source>
        <dbReference type="ARBA" id="ARBA00001933"/>
    </source>
</evidence>
<keyword evidence="2 6" id="KW-0032">Aminotransferase</keyword>
<dbReference type="Gene3D" id="3.90.1150.10">
    <property type="entry name" value="Aspartate Aminotransferase, domain 1"/>
    <property type="match status" value="1"/>
</dbReference>
<comment type="caution">
    <text evidence="6">The sequence shown here is derived from an EMBL/GenBank/DDBJ whole genome shotgun (WGS) entry which is preliminary data.</text>
</comment>
<dbReference type="RefSeq" id="WP_038151302.1">
    <property type="nucleotide sequence ID" value="NZ_JRNT01000005.1"/>
</dbReference>
<comment type="cofactor">
    <cofactor evidence="1">
        <name>pyridoxal 5'-phosphate</name>
        <dbReference type="ChEBI" id="CHEBI:597326"/>
    </cofactor>
</comment>
<dbReference type="GO" id="GO:0008483">
    <property type="term" value="F:transaminase activity"/>
    <property type="evidence" value="ECO:0007669"/>
    <property type="project" value="UniProtKB-KW"/>
</dbReference>
<evidence type="ECO:0000256" key="2">
    <source>
        <dbReference type="ARBA" id="ARBA00022576"/>
    </source>
</evidence>
<proteinExistence type="predicted"/>
<dbReference type="AlphaFoldDB" id="A0A096AMP6"/>
<dbReference type="InterPro" id="IPR015424">
    <property type="entry name" value="PyrdxlP-dep_Trfase"/>
</dbReference>
<dbReference type="Proteomes" id="UP000029628">
    <property type="component" value="Unassembled WGS sequence"/>
</dbReference>
<keyword evidence="7" id="KW-1185">Reference proteome</keyword>
<feature type="domain" description="Aminotransferase class I/classII large" evidence="5">
    <location>
        <begin position="30"/>
        <end position="379"/>
    </location>
</feature>
<dbReference type="PANTHER" id="PTHR42790">
    <property type="entry name" value="AMINOTRANSFERASE"/>
    <property type="match status" value="1"/>
</dbReference>
<dbReference type="InterPro" id="IPR004839">
    <property type="entry name" value="Aminotransferase_I/II_large"/>
</dbReference>
<sequence length="397" mass="44159">MSFSIPERAQLKGPNFIRKVFERGIGVPGFISFGIGNPAAEAIPVAVIQDTIRHIIDTSALELLQYGPMQGDIKLAEQTIERLVMKRGMNREGQGLIISIGAGQLLGLMPRTFCEEGDEVFVDAYTFTSAINAIRNVGAKPRGIATDEDGMLPEALERAAKEGKGKYVYVIPNFQNPTGITMPLSRRKDIYEVCRAYDLMIFEDDPYGEIRFAGEDVPTFKSFDVDNRVFYAGSYSKTISAGLRVGFLFGPDKLINTMQSLKNNCDGQMPLITQRIVSVLLDTIDYDAQIQHVRDIYKKKCELMLDTFYKTGSHHVQLTRPTGGMFMWMTMPDYVDCDAFFEACMDHKVGIVPGAAFAADGVTDSHSFRLSYTVPSHEEIVKGMTILGELTKQFCKA</sequence>
<gene>
    <name evidence="6" type="ORF">HMPREF0872_01680</name>
</gene>
<dbReference type="eggNOG" id="COG1167">
    <property type="taxonomic scope" value="Bacteria"/>
</dbReference>
<reference evidence="6 7" key="1">
    <citation type="submission" date="2014-07" db="EMBL/GenBank/DDBJ databases">
        <authorList>
            <person name="McCorrison J."/>
            <person name="Sanka R."/>
            <person name="Torralba M."/>
            <person name="Gillis M."/>
            <person name="Haft D.H."/>
            <person name="Methe B."/>
            <person name="Sutton G."/>
            <person name="Nelson K.E."/>
        </authorList>
    </citation>
    <scope>NUCLEOTIDE SEQUENCE [LARGE SCALE GENOMIC DNA]</scope>
    <source>
        <strain evidence="6 7">DNF00314</strain>
    </source>
</reference>
<dbReference type="Gene3D" id="3.40.640.10">
    <property type="entry name" value="Type I PLP-dependent aspartate aminotransferase-like (Major domain)"/>
    <property type="match status" value="1"/>
</dbReference>
<dbReference type="Pfam" id="PF00155">
    <property type="entry name" value="Aminotran_1_2"/>
    <property type="match status" value="1"/>
</dbReference>
<name>A0A096AMP6_9FIRM</name>
<dbReference type="EMBL" id="JRNT01000005">
    <property type="protein sequence ID" value="KGF48328.1"/>
    <property type="molecule type" value="Genomic_DNA"/>
</dbReference>
<dbReference type="CDD" id="cd00609">
    <property type="entry name" value="AAT_like"/>
    <property type="match status" value="1"/>
</dbReference>
<organism evidence="6 7">
    <name type="scientific">Veillonella montpellierensis DNF00314</name>
    <dbReference type="NCBI Taxonomy" id="1401067"/>
    <lineage>
        <taxon>Bacteria</taxon>
        <taxon>Bacillati</taxon>
        <taxon>Bacillota</taxon>
        <taxon>Negativicutes</taxon>
        <taxon>Veillonellales</taxon>
        <taxon>Veillonellaceae</taxon>
        <taxon>Veillonella</taxon>
    </lineage>
</organism>